<gene>
    <name evidence="2" type="ORF">WMO66_13685</name>
</gene>
<evidence type="ECO:0000256" key="1">
    <source>
        <dbReference type="ARBA" id="ARBA00022801"/>
    </source>
</evidence>
<evidence type="ECO:0000313" key="3">
    <source>
        <dbReference type="Proteomes" id="UP001491552"/>
    </source>
</evidence>
<dbReference type="RefSeq" id="WP_349136963.1">
    <property type="nucleotide sequence ID" value="NZ_JBBMFF010000270.1"/>
</dbReference>
<dbReference type="SUPFAM" id="SSF63817">
    <property type="entry name" value="Sortase"/>
    <property type="match status" value="1"/>
</dbReference>
<name>A0ABV1GA77_9FIRM</name>
<comment type="caution">
    <text evidence="2">The sequence shown here is derived from an EMBL/GenBank/DDBJ whole genome shotgun (WGS) entry which is preliminary data.</text>
</comment>
<organism evidence="2 3">
    <name type="scientific">Faecousia intestinalis</name>
    <dbReference type="NCBI Taxonomy" id="3133167"/>
    <lineage>
        <taxon>Bacteria</taxon>
        <taxon>Bacillati</taxon>
        <taxon>Bacillota</taxon>
        <taxon>Clostridia</taxon>
        <taxon>Eubacteriales</taxon>
        <taxon>Oscillospiraceae</taxon>
        <taxon>Faecousia</taxon>
    </lineage>
</organism>
<dbReference type="Pfam" id="PF04203">
    <property type="entry name" value="Sortase"/>
    <property type="match status" value="1"/>
</dbReference>
<dbReference type="InterPro" id="IPR023365">
    <property type="entry name" value="Sortase_dom-sf"/>
</dbReference>
<dbReference type="InterPro" id="IPR009835">
    <property type="entry name" value="SrtB"/>
</dbReference>
<proteinExistence type="predicted"/>
<protein>
    <submittedName>
        <fullName evidence="2">Class B sortase</fullName>
    </submittedName>
</protein>
<evidence type="ECO:0000313" key="2">
    <source>
        <dbReference type="EMBL" id="MEQ2512280.1"/>
    </source>
</evidence>
<dbReference type="EMBL" id="JBBMFF010000270">
    <property type="protein sequence ID" value="MEQ2512280.1"/>
    <property type="molecule type" value="Genomic_DNA"/>
</dbReference>
<accession>A0ABV1GA77</accession>
<keyword evidence="3" id="KW-1185">Reference proteome</keyword>
<reference evidence="2 3" key="1">
    <citation type="submission" date="2024-03" db="EMBL/GenBank/DDBJ databases">
        <title>Human intestinal bacterial collection.</title>
        <authorList>
            <person name="Pauvert C."/>
            <person name="Hitch T.C.A."/>
            <person name="Clavel T."/>
        </authorList>
    </citation>
    <scope>NUCLEOTIDE SEQUENCE [LARGE SCALE GENOMIC DNA]</scope>
    <source>
        <strain evidence="2 3">CLA-AA-H192</strain>
    </source>
</reference>
<keyword evidence="1" id="KW-0378">Hydrolase</keyword>
<dbReference type="CDD" id="cd05826">
    <property type="entry name" value="Sortase_B"/>
    <property type="match status" value="1"/>
</dbReference>
<dbReference type="InterPro" id="IPR005754">
    <property type="entry name" value="Sortase"/>
</dbReference>
<dbReference type="Proteomes" id="UP001491552">
    <property type="component" value="Unassembled WGS sequence"/>
</dbReference>
<dbReference type="Gene3D" id="2.40.260.10">
    <property type="entry name" value="Sortase"/>
    <property type="match status" value="1"/>
</dbReference>
<sequence>MKSKYLMIGAAVCAALFLFSGIMLCRQYADEKQSTEAFEQVAALVETESAPADTPQETEPLPELTAFEKYRAVQEQNSDFVGWLSIPGTSIDYPVMQTVDKPNFYLKRGFDKQYSDYGVPYVQENCDLALSDNCVIYGHHMNNGTMFADLCKYESEGFYQEHKTIHFDTLSGFGEYEIVAVFKTVAYSEQDFKYYHFTRADSAEDFGAYIAQCKALSLYDTGIMAEYGDKLITLSTCEYSRKNGRMVVVAKRIAAPSAEVGSDA</sequence>